<proteinExistence type="predicted"/>
<evidence type="ECO:0000313" key="8">
    <source>
        <dbReference type="EMBL" id="KAF9337371.1"/>
    </source>
</evidence>
<evidence type="ECO:0000256" key="4">
    <source>
        <dbReference type="ARBA" id="ARBA00022801"/>
    </source>
</evidence>
<protein>
    <recommendedName>
        <fullName evidence="7">NodB homology domain-containing protein</fullName>
    </recommendedName>
</protein>
<name>A0A9P5SSA1_9FUNG</name>
<comment type="cofactor">
    <cofactor evidence="1">
        <name>Co(2+)</name>
        <dbReference type="ChEBI" id="CHEBI:48828"/>
    </cofactor>
</comment>
<dbReference type="GO" id="GO:0016810">
    <property type="term" value="F:hydrolase activity, acting on carbon-nitrogen (but not peptide) bonds"/>
    <property type="evidence" value="ECO:0007669"/>
    <property type="project" value="InterPro"/>
</dbReference>
<evidence type="ECO:0000256" key="1">
    <source>
        <dbReference type="ARBA" id="ARBA00001941"/>
    </source>
</evidence>
<keyword evidence="4" id="KW-0378">Hydrolase</keyword>
<dbReference type="Proteomes" id="UP000696485">
    <property type="component" value="Unassembled WGS sequence"/>
</dbReference>
<dbReference type="Gene3D" id="3.20.20.370">
    <property type="entry name" value="Glycoside hydrolase/deacetylase"/>
    <property type="match status" value="1"/>
</dbReference>
<reference evidence="8" key="1">
    <citation type="journal article" date="2020" name="Fungal Divers.">
        <title>Resolving the Mortierellaceae phylogeny through synthesis of multi-gene phylogenetics and phylogenomics.</title>
        <authorList>
            <person name="Vandepol N."/>
            <person name="Liber J."/>
            <person name="Desiro A."/>
            <person name="Na H."/>
            <person name="Kennedy M."/>
            <person name="Barry K."/>
            <person name="Grigoriev I.V."/>
            <person name="Miller A.N."/>
            <person name="O'Donnell K."/>
            <person name="Stajich J.E."/>
            <person name="Bonito G."/>
        </authorList>
    </citation>
    <scope>NUCLEOTIDE SEQUENCE</scope>
    <source>
        <strain evidence="8">NVP1</strain>
    </source>
</reference>
<dbReference type="GO" id="GO:0005975">
    <property type="term" value="P:carbohydrate metabolic process"/>
    <property type="evidence" value="ECO:0007669"/>
    <property type="project" value="InterPro"/>
</dbReference>
<dbReference type="InterPro" id="IPR011330">
    <property type="entry name" value="Glyco_hydro/deAcase_b/a-brl"/>
</dbReference>
<comment type="caution">
    <text evidence="8">The sequence shown here is derived from an EMBL/GenBank/DDBJ whole genome shotgun (WGS) entry which is preliminary data.</text>
</comment>
<evidence type="ECO:0000259" key="7">
    <source>
        <dbReference type="PROSITE" id="PS51677"/>
    </source>
</evidence>
<keyword evidence="9" id="KW-1185">Reference proteome</keyword>
<keyword evidence="3 6" id="KW-0732">Signal</keyword>
<dbReference type="AlphaFoldDB" id="A0A9P5SSA1"/>
<dbReference type="InterPro" id="IPR002509">
    <property type="entry name" value="NODB_dom"/>
</dbReference>
<sequence length="264" mass="28997">MIKKYILSAMALAALALSSLTTATPIPNPLLSQPLALSKTHTPSLAKRSPAIIITQCTVANSFAVTFDDGPGAYTNELLDYLDIKQIKVTFFVNGLNYNNILDPHFSAMVKRAFDAGHQIGSHTWSHADISLSSTDIDGEMTKLDDVLKGIIGRRPVYMRPPYGNTSPAALDYLGAHGYRVINWNVDTNDWQHPLDFKKNLEAYKAALQNANAHSKTYISLQHDAEPGTAQVWSKLAIEYVLSKGFNIVPVGTCLGDTTGWYRD</sequence>
<feature type="signal peptide" evidence="6">
    <location>
        <begin position="1"/>
        <end position="23"/>
    </location>
</feature>
<dbReference type="PROSITE" id="PS51677">
    <property type="entry name" value="NODB"/>
    <property type="match status" value="1"/>
</dbReference>
<evidence type="ECO:0000256" key="6">
    <source>
        <dbReference type="SAM" id="SignalP"/>
    </source>
</evidence>
<dbReference type="PANTHER" id="PTHR46471:SF2">
    <property type="entry name" value="CHITIN DEACETYLASE-RELATED"/>
    <property type="match status" value="1"/>
</dbReference>
<evidence type="ECO:0000313" key="9">
    <source>
        <dbReference type="Proteomes" id="UP000696485"/>
    </source>
</evidence>
<feature type="chain" id="PRO_5040400530" description="NodB homology domain-containing protein" evidence="6">
    <location>
        <begin position="24"/>
        <end position="264"/>
    </location>
</feature>
<evidence type="ECO:0000256" key="2">
    <source>
        <dbReference type="ARBA" id="ARBA00022723"/>
    </source>
</evidence>
<dbReference type="GO" id="GO:0046872">
    <property type="term" value="F:metal ion binding"/>
    <property type="evidence" value="ECO:0007669"/>
    <property type="project" value="UniProtKB-KW"/>
</dbReference>
<keyword evidence="5" id="KW-0119">Carbohydrate metabolism</keyword>
<gene>
    <name evidence="8" type="ORF">BG006_004998</name>
</gene>
<keyword evidence="2" id="KW-0479">Metal-binding</keyword>
<evidence type="ECO:0000256" key="5">
    <source>
        <dbReference type="ARBA" id="ARBA00023277"/>
    </source>
</evidence>
<dbReference type="SUPFAM" id="SSF88713">
    <property type="entry name" value="Glycoside hydrolase/deacetylase"/>
    <property type="match status" value="1"/>
</dbReference>
<accession>A0A9P5SSA1</accession>
<dbReference type="PANTHER" id="PTHR46471">
    <property type="entry name" value="CHITIN DEACETYLASE"/>
    <property type="match status" value="1"/>
</dbReference>
<dbReference type="Pfam" id="PF01522">
    <property type="entry name" value="Polysacc_deac_1"/>
    <property type="match status" value="1"/>
</dbReference>
<organism evidence="8 9">
    <name type="scientific">Podila minutissima</name>
    <dbReference type="NCBI Taxonomy" id="64525"/>
    <lineage>
        <taxon>Eukaryota</taxon>
        <taxon>Fungi</taxon>
        <taxon>Fungi incertae sedis</taxon>
        <taxon>Mucoromycota</taxon>
        <taxon>Mortierellomycotina</taxon>
        <taxon>Mortierellomycetes</taxon>
        <taxon>Mortierellales</taxon>
        <taxon>Mortierellaceae</taxon>
        <taxon>Podila</taxon>
    </lineage>
</organism>
<dbReference type="EMBL" id="JAAAUY010000028">
    <property type="protein sequence ID" value="KAF9337371.1"/>
    <property type="molecule type" value="Genomic_DNA"/>
</dbReference>
<feature type="domain" description="NodB homology" evidence="7">
    <location>
        <begin position="61"/>
        <end position="249"/>
    </location>
</feature>
<evidence type="ECO:0000256" key="3">
    <source>
        <dbReference type="ARBA" id="ARBA00022729"/>
    </source>
</evidence>